<evidence type="ECO:0000256" key="1">
    <source>
        <dbReference type="ARBA" id="ARBA00004613"/>
    </source>
</evidence>
<evidence type="ECO:0000256" key="6">
    <source>
        <dbReference type="SAM" id="SignalP"/>
    </source>
</evidence>
<comment type="caution">
    <text evidence="7">The sequence shown here is derived from an EMBL/GenBank/DDBJ whole genome shotgun (WGS) entry which is preliminary data.</text>
</comment>
<sequence length="129" mass="15158">MNNILRFLFVMALCVGLGNAKIWGKNLVQFKNSVEGMQVNIFCKLNNKQLFVVFLEPGEIYDHWFHGQFVTTNKMDCDIRELQYKLVRIRAFQGASGSFDHGKTNYWDIREDGIYFTHGKDIPKLEYPW</sequence>
<evidence type="ECO:0000256" key="4">
    <source>
        <dbReference type="ARBA" id="ARBA00022525"/>
    </source>
</evidence>
<keyword evidence="5 6" id="KW-0732">Signal</keyword>
<feature type="chain" id="PRO_5036460981" evidence="6">
    <location>
        <begin position="21"/>
        <end position="129"/>
    </location>
</feature>
<dbReference type="GO" id="GO:0060320">
    <property type="term" value="P:rejection of self pollen"/>
    <property type="evidence" value="ECO:0007669"/>
    <property type="project" value="UniProtKB-KW"/>
</dbReference>
<dbReference type="EMBL" id="JAEFBK010000008">
    <property type="protein sequence ID" value="KAG7579379.1"/>
    <property type="molecule type" value="Genomic_DNA"/>
</dbReference>
<evidence type="ECO:0000256" key="2">
    <source>
        <dbReference type="ARBA" id="ARBA00005581"/>
    </source>
</evidence>
<comment type="similarity">
    <text evidence="2">Belongs to the plant self-incompatibility (S1) protein family.</text>
</comment>
<dbReference type="GO" id="GO:0005576">
    <property type="term" value="C:extracellular region"/>
    <property type="evidence" value="ECO:0007669"/>
    <property type="project" value="UniProtKB-SubCell"/>
</dbReference>
<dbReference type="InterPro" id="IPR010264">
    <property type="entry name" value="Self-incomp_S1"/>
</dbReference>
<keyword evidence="4" id="KW-0964">Secreted</keyword>
<accession>A0A8T2B0R0</accession>
<evidence type="ECO:0000313" key="8">
    <source>
        <dbReference type="Proteomes" id="UP000694240"/>
    </source>
</evidence>
<evidence type="ECO:0000256" key="3">
    <source>
        <dbReference type="ARBA" id="ARBA00022471"/>
    </source>
</evidence>
<gene>
    <name evidence="7" type="ORF">ISN45_Aa03g035380</name>
</gene>
<keyword evidence="8" id="KW-1185">Reference proteome</keyword>
<dbReference type="Pfam" id="PF05938">
    <property type="entry name" value="Self-incomp_S1"/>
    <property type="match status" value="1"/>
</dbReference>
<dbReference type="AlphaFoldDB" id="A0A8T2B0R0"/>
<evidence type="ECO:0000256" key="5">
    <source>
        <dbReference type="ARBA" id="ARBA00022729"/>
    </source>
</evidence>
<name>A0A8T2B0R0_9BRAS</name>
<keyword evidence="3" id="KW-0713">Self-incompatibility</keyword>
<dbReference type="Proteomes" id="UP000694240">
    <property type="component" value="Chromosome 8"/>
</dbReference>
<comment type="subcellular location">
    <subcellularLocation>
        <location evidence="1">Secreted</location>
    </subcellularLocation>
</comment>
<evidence type="ECO:0000313" key="7">
    <source>
        <dbReference type="EMBL" id="KAG7579379.1"/>
    </source>
</evidence>
<organism evidence="7 8">
    <name type="scientific">Arabidopsis thaliana x Arabidopsis arenosa</name>
    <dbReference type="NCBI Taxonomy" id="1240361"/>
    <lineage>
        <taxon>Eukaryota</taxon>
        <taxon>Viridiplantae</taxon>
        <taxon>Streptophyta</taxon>
        <taxon>Embryophyta</taxon>
        <taxon>Tracheophyta</taxon>
        <taxon>Spermatophyta</taxon>
        <taxon>Magnoliopsida</taxon>
        <taxon>eudicotyledons</taxon>
        <taxon>Gunneridae</taxon>
        <taxon>Pentapetalae</taxon>
        <taxon>rosids</taxon>
        <taxon>malvids</taxon>
        <taxon>Brassicales</taxon>
        <taxon>Brassicaceae</taxon>
        <taxon>Camelineae</taxon>
        <taxon>Arabidopsis</taxon>
    </lineage>
</organism>
<protein>
    <submittedName>
        <fullName evidence="7">Plant self-incompatibility S1</fullName>
    </submittedName>
</protein>
<reference evidence="7 8" key="1">
    <citation type="submission" date="2020-12" db="EMBL/GenBank/DDBJ databases">
        <title>Concerted genomic and epigenomic changes stabilize Arabidopsis allopolyploids.</title>
        <authorList>
            <person name="Chen Z."/>
        </authorList>
    </citation>
    <scope>NUCLEOTIDE SEQUENCE [LARGE SCALE GENOMIC DNA]</scope>
    <source>
        <strain evidence="7">Allo738</strain>
        <tissue evidence="7">Leaf</tissue>
    </source>
</reference>
<proteinExistence type="inferred from homology"/>
<feature type="signal peptide" evidence="6">
    <location>
        <begin position="1"/>
        <end position="20"/>
    </location>
</feature>